<evidence type="ECO:0000313" key="2">
    <source>
        <dbReference type="Proteomes" id="UP000678281"/>
    </source>
</evidence>
<dbReference type="PIRSF" id="PIRSF028451">
    <property type="entry name" value="UCP028451"/>
    <property type="match status" value="1"/>
</dbReference>
<protein>
    <submittedName>
        <fullName evidence="1">DUF2461 domain-containing protein</fullName>
    </submittedName>
</protein>
<dbReference type="Pfam" id="PF09365">
    <property type="entry name" value="DUF2461"/>
    <property type="match status" value="1"/>
</dbReference>
<dbReference type="InterPro" id="IPR012808">
    <property type="entry name" value="CHP02453"/>
</dbReference>
<dbReference type="EMBL" id="JAGXTP010000001">
    <property type="protein sequence ID" value="MBS3847773.1"/>
    <property type="molecule type" value="Genomic_DNA"/>
</dbReference>
<keyword evidence="2" id="KW-1185">Reference proteome</keyword>
<organism evidence="1 2">
    <name type="scientific">Devosia litorisediminis</name>
    <dbReference type="NCBI Taxonomy" id="2829817"/>
    <lineage>
        <taxon>Bacteria</taxon>
        <taxon>Pseudomonadati</taxon>
        <taxon>Pseudomonadota</taxon>
        <taxon>Alphaproteobacteria</taxon>
        <taxon>Hyphomicrobiales</taxon>
        <taxon>Devosiaceae</taxon>
        <taxon>Devosia</taxon>
    </lineage>
</organism>
<comment type="caution">
    <text evidence="1">The sequence shown here is derived from an EMBL/GenBank/DDBJ whole genome shotgun (WGS) entry which is preliminary data.</text>
</comment>
<dbReference type="PANTHER" id="PTHR36452:SF1">
    <property type="entry name" value="DUF2461 DOMAIN-CONTAINING PROTEIN"/>
    <property type="match status" value="1"/>
</dbReference>
<proteinExistence type="predicted"/>
<sequence length="229" mass="25365">MSATGFPQATLDFLSGIAAHNEKAWFDENRALYEAGYVAAGRAFVEEMGPRLKALSPSVQFAAKVNGSQSRINRDVRFSKDKRPYKTHLDLWFWHGEKRSWDCPGFWFRLTPDGVHLGCGLHGMGKETLESFRHSIVLPRSGKALVAAVEAVRANGDYEIGEKTRKRLPRGFEAPEERAEFLLYEGLTAGTSLPASAALEADFADICMSHFTATWPVGKWLLDEVATGA</sequence>
<dbReference type="RefSeq" id="WP_212657369.1">
    <property type="nucleotide sequence ID" value="NZ_JAGXTP010000001.1"/>
</dbReference>
<gene>
    <name evidence="1" type="ORF">KD146_03580</name>
</gene>
<dbReference type="NCBIfam" id="TIGR02453">
    <property type="entry name" value="TIGR02453 family protein"/>
    <property type="match status" value="1"/>
</dbReference>
<dbReference type="InterPro" id="IPR015996">
    <property type="entry name" value="UCP028451"/>
</dbReference>
<accession>A0A942E3Z4</accession>
<dbReference type="PANTHER" id="PTHR36452">
    <property type="entry name" value="CHROMOSOME 12, WHOLE GENOME SHOTGUN SEQUENCE"/>
    <property type="match status" value="1"/>
</dbReference>
<evidence type="ECO:0000313" key="1">
    <source>
        <dbReference type="EMBL" id="MBS3847773.1"/>
    </source>
</evidence>
<name>A0A942E3Z4_9HYPH</name>
<reference evidence="1" key="1">
    <citation type="submission" date="2021-04" db="EMBL/GenBank/DDBJ databases">
        <title>Devosia litorisediminis sp. nov., isolated from a sand dune.</title>
        <authorList>
            <person name="Park S."/>
            <person name="Yoon J.-H."/>
        </authorList>
    </citation>
    <scope>NUCLEOTIDE SEQUENCE</scope>
    <source>
        <strain evidence="1">BSSL-BM10</strain>
    </source>
</reference>
<dbReference type="AlphaFoldDB" id="A0A942E3Z4"/>
<dbReference type="Proteomes" id="UP000678281">
    <property type="component" value="Unassembled WGS sequence"/>
</dbReference>